<keyword evidence="2" id="KW-0418">Kinase</keyword>
<dbReference type="InterPro" id="IPR050201">
    <property type="entry name" value="Bacterial_glucokinase"/>
</dbReference>
<proteinExistence type="inferred from homology"/>
<dbReference type="PANTHER" id="PTHR47690">
    <property type="entry name" value="GLUCOKINASE"/>
    <property type="match status" value="1"/>
</dbReference>
<dbReference type="GO" id="GO:0005536">
    <property type="term" value="F:D-glucose binding"/>
    <property type="evidence" value="ECO:0007669"/>
    <property type="project" value="InterPro"/>
</dbReference>
<dbReference type="InterPro" id="IPR043129">
    <property type="entry name" value="ATPase_NBD"/>
</dbReference>
<dbReference type="CDD" id="cd24008">
    <property type="entry name" value="ASKHA_NBD_GLK"/>
    <property type="match status" value="1"/>
</dbReference>
<dbReference type="PANTHER" id="PTHR47690:SF1">
    <property type="entry name" value="GLUCOKINASE"/>
    <property type="match status" value="1"/>
</dbReference>
<dbReference type="GO" id="GO:0006096">
    <property type="term" value="P:glycolytic process"/>
    <property type="evidence" value="ECO:0007669"/>
    <property type="project" value="InterPro"/>
</dbReference>
<organism evidence="4 5">
    <name type="scientific">Pseudorhodoplanes sinuspersici</name>
    <dbReference type="NCBI Taxonomy" id="1235591"/>
    <lineage>
        <taxon>Bacteria</taxon>
        <taxon>Pseudomonadati</taxon>
        <taxon>Pseudomonadota</taxon>
        <taxon>Alphaproteobacteria</taxon>
        <taxon>Hyphomicrobiales</taxon>
        <taxon>Pseudorhodoplanes</taxon>
    </lineage>
</organism>
<reference evidence="4 5" key="1">
    <citation type="submission" date="2017-05" db="EMBL/GenBank/DDBJ databases">
        <title>Full genome sequence of Pseudorhodoplanes sinuspersici.</title>
        <authorList>
            <person name="Dastgheib S.M.M."/>
            <person name="Shavandi M."/>
            <person name="Tirandaz H."/>
        </authorList>
    </citation>
    <scope>NUCLEOTIDE SEQUENCE [LARGE SCALE GENOMIC DNA]</scope>
    <source>
        <strain evidence="4 5">RIPI110</strain>
    </source>
</reference>
<dbReference type="GO" id="GO:0005829">
    <property type="term" value="C:cytosol"/>
    <property type="evidence" value="ECO:0007669"/>
    <property type="project" value="TreeGrafter"/>
</dbReference>
<dbReference type="STRING" id="1235591.CAK95_10230"/>
<dbReference type="GO" id="GO:0004340">
    <property type="term" value="F:glucokinase activity"/>
    <property type="evidence" value="ECO:0007669"/>
    <property type="project" value="InterPro"/>
</dbReference>
<comment type="similarity">
    <text evidence="3">Belongs to the bacterial glucokinase family.</text>
</comment>
<gene>
    <name evidence="4" type="ORF">CAK95_10230</name>
</gene>
<keyword evidence="5" id="KW-1185">Reference proteome</keyword>
<evidence type="ECO:0000256" key="1">
    <source>
        <dbReference type="ARBA" id="ARBA00022679"/>
    </source>
</evidence>
<dbReference type="RefSeq" id="WP_086087830.1">
    <property type="nucleotide sequence ID" value="NZ_CP021112.1"/>
</dbReference>
<dbReference type="InterPro" id="IPR003836">
    <property type="entry name" value="Glucokinase"/>
</dbReference>
<evidence type="ECO:0000256" key="3">
    <source>
        <dbReference type="RuleBase" id="RU004046"/>
    </source>
</evidence>
<name>A0A1W6ZQP1_9HYPH</name>
<dbReference type="Gene3D" id="3.40.367.20">
    <property type="match status" value="1"/>
</dbReference>
<evidence type="ECO:0000256" key="2">
    <source>
        <dbReference type="ARBA" id="ARBA00022777"/>
    </source>
</evidence>
<dbReference type="SUPFAM" id="SSF53067">
    <property type="entry name" value="Actin-like ATPase domain"/>
    <property type="match status" value="1"/>
</dbReference>
<dbReference type="KEGG" id="psin:CAK95_10230"/>
<protein>
    <submittedName>
        <fullName evidence="4">Uncharacterized protein</fullName>
    </submittedName>
</protein>
<sequence length="313" mass="33150">MSEILVADIGGTTSRAAFASFGQRPGNIVTIANDSIDGPEGVFERMLDGVNDLPRAAVLALAAPINGDEITLTNRDWCWRLPDLSARFGISSIHAVNDFEALAWAVPSLNDGDLQPIGEAKSFPHGVKLVVGPGTGLGTAALVPVRDGYQVIASEGGHCSFGPAFADEEPIFRRLAEEKAPLSAECIVSGPGLERLHVAMHPGTMKLKCEMIVMQARAGNREARATIAMFVRLLGRFAGDMALAFKATGGVYIAGGAATGLGTLFDERLFRAAFERHPPHEALLKDIPSALITCIEPGLIGCVAVAERILQRQ</sequence>
<evidence type="ECO:0000313" key="5">
    <source>
        <dbReference type="Proteomes" id="UP000194137"/>
    </source>
</evidence>
<dbReference type="EMBL" id="CP021112">
    <property type="protein sequence ID" value="ARP99420.1"/>
    <property type="molecule type" value="Genomic_DNA"/>
</dbReference>
<dbReference type="Pfam" id="PF02685">
    <property type="entry name" value="Glucokinase"/>
    <property type="match status" value="1"/>
</dbReference>
<dbReference type="GO" id="GO:0005524">
    <property type="term" value="F:ATP binding"/>
    <property type="evidence" value="ECO:0007669"/>
    <property type="project" value="InterPro"/>
</dbReference>
<evidence type="ECO:0000313" key="4">
    <source>
        <dbReference type="EMBL" id="ARP99420.1"/>
    </source>
</evidence>
<dbReference type="Gene3D" id="3.30.420.40">
    <property type="match status" value="1"/>
</dbReference>
<keyword evidence="1" id="KW-0808">Transferase</keyword>
<dbReference type="OrthoDB" id="9800595at2"/>
<dbReference type="AlphaFoldDB" id="A0A1W6ZQP1"/>
<accession>A0A1W6ZQP1</accession>
<dbReference type="Proteomes" id="UP000194137">
    <property type="component" value="Chromosome"/>
</dbReference>